<evidence type="ECO:0000259" key="6">
    <source>
        <dbReference type="Pfam" id="PF08281"/>
    </source>
</evidence>
<name>X1G714_9ZZZZ</name>
<dbReference type="InterPro" id="IPR013249">
    <property type="entry name" value="RNA_pol_sigma70_r4_t2"/>
</dbReference>
<organism evidence="7">
    <name type="scientific">marine sediment metagenome</name>
    <dbReference type="NCBI Taxonomy" id="412755"/>
    <lineage>
        <taxon>unclassified sequences</taxon>
        <taxon>metagenomes</taxon>
        <taxon>ecological metagenomes</taxon>
    </lineage>
</organism>
<proteinExistence type="inferred from homology"/>
<evidence type="ECO:0000256" key="1">
    <source>
        <dbReference type="ARBA" id="ARBA00010641"/>
    </source>
</evidence>
<dbReference type="GO" id="GO:0006352">
    <property type="term" value="P:DNA-templated transcription initiation"/>
    <property type="evidence" value="ECO:0007669"/>
    <property type="project" value="InterPro"/>
</dbReference>
<dbReference type="SUPFAM" id="SSF88659">
    <property type="entry name" value="Sigma3 and sigma4 domains of RNA polymerase sigma factors"/>
    <property type="match status" value="1"/>
</dbReference>
<dbReference type="PANTHER" id="PTHR43133:SF51">
    <property type="entry name" value="RNA POLYMERASE SIGMA FACTOR"/>
    <property type="match status" value="1"/>
</dbReference>
<feature type="domain" description="RNA polymerase sigma factor 70 region 4 type 2" evidence="6">
    <location>
        <begin position="135"/>
        <end position="173"/>
    </location>
</feature>
<comment type="similarity">
    <text evidence="1">Belongs to the sigma-70 factor family. ECF subfamily.</text>
</comment>
<keyword evidence="4" id="KW-0804">Transcription</keyword>
<keyword evidence="3" id="KW-0731">Sigma factor</keyword>
<evidence type="ECO:0000256" key="2">
    <source>
        <dbReference type="ARBA" id="ARBA00023015"/>
    </source>
</evidence>
<dbReference type="PANTHER" id="PTHR43133">
    <property type="entry name" value="RNA POLYMERASE ECF-TYPE SIGMA FACTO"/>
    <property type="match status" value="1"/>
</dbReference>
<evidence type="ECO:0000259" key="5">
    <source>
        <dbReference type="Pfam" id="PF04542"/>
    </source>
</evidence>
<dbReference type="InterPro" id="IPR013324">
    <property type="entry name" value="RNA_pol_sigma_r3/r4-like"/>
</dbReference>
<evidence type="ECO:0000256" key="4">
    <source>
        <dbReference type="ARBA" id="ARBA00023163"/>
    </source>
</evidence>
<dbReference type="Pfam" id="PF08281">
    <property type="entry name" value="Sigma70_r4_2"/>
    <property type="match status" value="1"/>
</dbReference>
<keyword evidence="2" id="KW-0805">Transcription regulation</keyword>
<dbReference type="Pfam" id="PF04542">
    <property type="entry name" value="Sigma70_r2"/>
    <property type="match status" value="1"/>
</dbReference>
<dbReference type="GO" id="GO:0016987">
    <property type="term" value="F:sigma factor activity"/>
    <property type="evidence" value="ECO:0007669"/>
    <property type="project" value="UniProtKB-KW"/>
</dbReference>
<dbReference type="CDD" id="cd06171">
    <property type="entry name" value="Sigma70_r4"/>
    <property type="match status" value="1"/>
</dbReference>
<feature type="domain" description="RNA polymerase sigma-70 region 2" evidence="5">
    <location>
        <begin position="27"/>
        <end position="92"/>
    </location>
</feature>
<evidence type="ECO:0000256" key="3">
    <source>
        <dbReference type="ARBA" id="ARBA00023082"/>
    </source>
</evidence>
<dbReference type="GO" id="GO:0003677">
    <property type="term" value="F:DNA binding"/>
    <property type="evidence" value="ECO:0007669"/>
    <property type="project" value="InterPro"/>
</dbReference>
<evidence type="ECO:0000313" key="7">
    <source>
        <dbReference type="EMBL" id="GAH40615.1"/>
    </source>
</evidence>
<dbReference type="NCBIfam" id="TIGR02937">
    <property type="entry name" value="sigma70-ECF"/>
    <property type="match status" value="1"/>
</dbReference>
<dbReference type="InterPro" id="IPR036388">
    <property type="entry name" value="WH-like_DNA-bd_sf"/>
</dbReference>
<dbReference type="Gene3D" id="1.10.1740.10">
    <property type="match status" value="1"/>
</dbReference>
<gene>
    <name evidence="7" type="ORF">S03H2_11218</name>
</gene>
<dbReference type="SUPFAM" id="SSF88946">
    <property type="entry name" value="Sigma2 domain of RNA polymerase sigma factors"/>
    <property type="match status" value="1"/>
</dbReference>
<comment type="caution">
    <text evidence="7">The sequence shown here is derived from an EMBL/GenBank/DDBJ whole genome shotgun (WGS) entry which is preliminary data.</text>
</comment>
<dbReference type="EMBL" id="BARU01005735">
    <property type="protein sequence ID" value="GAH40615.1"/>
    <property type="molecule type" value="Genomic_DNA"/>
</dbReference>
<dbReference type="InterPro" id="IPR007627">
    <property type="entry name" value="RNA_pol_sigma70_r2"/>
</dbReference>
<accession>X1G714</accession>
<protein>
    <submittedName>
        <fullName evidence="7">Uncharacterized protein</fullName>
    </submittedName>
</protein>
<dbReference type="AlphaFoldDB" id="X1G714"/>
<dbReference type="InterPro" id="IPR039425">
    <property type="entry name" value="RNA_pol_sigma-70-like"/>
</dbReference>
<dbReference type="InterPro" id="IPR014284">
    <property type="entry name" value="RNA_pol_sigma-70_dom"/>
</dbReference>
<dbReference type="Gene3D" id="1.10.10.10">
    <property type="entry name" value="Winged helix-like DNA-binding domain superfamily/Winged helix DNA-binding domain"/>
    <property type="match status" value="1"/>
</dbReference>
<reference evidence="7" key="1">
    <citation type="journal article" date="2014" name="Front. Microbiol.">
        <title>High frequency of phylogenetically diverse reductive dehalogenase-homologous genes in deep subseafloor sedimentary metagenomes.</title>
        <authorList>
            <person name="Kawai M."/>
            <person name="Futagami T."/>
            <person name="Toyoda A."/>
            <person name="Takaki Y."/>
            <person name="Nishi S."/>
            <person name="Hori S."/>
            <person name="Arai W."/>
            <person name="Tsubouchi T."/>
            <person name="Morono Y."/>
            <person name="Uchiyama I."/>
            <person name="Ito T."/>
            <person name="Fujiyama A."/>
            <person name="Inagaki F."/>
            <person name="Takami H."/>
        </authorList>
    </citation>
    <scope>NUCLEOTIDE SEQUENCE</scope>
    <source>
        <strain evidence="7">Expedition CK06-06</strain>
    </source>
</reference>
<sequence>MTEKKAIYYELLVLRCRRGQKSALEELIRTWQRRLFYYIRRLVDDEQEAWQILQQTWVKVLGGIKKLREPRKLPSWLYRIARNTAMSHLRAEYSNRAMLENNKDLDDIEDDSDNLAFENAEQVHYGLGQISLHHREVLTLFFLQDLSVEEAAEVLQIPAGTVKSRLYHARRALKTVLEKEEQRYE</sequence>
<dbReference type="InterPro" id="IPR013325">
    <property type="entry name" value="RNA_pol_sigma_r2"/>
</dbReference>